<proteinExistence type="predicted"/>
<dbReference type="WBParaSite" id="TREG1_87070.1">
    <property type="protein sequence ID" value="TREG1_87070.1"/>
    <property type="gene ID" value="TREG1_87070"/>
</dbReference>
<keyword evidence="1" id="KW-1185">Reference proteome</keyword>
<protein>
    <submittedName>
        <fullName evidence="2">Uncharacterized protein</fullName>
    </submittedName>
</protein>
<sequence length="84" mass="10008">MKSYVSCLCSFYVSRKEIYSSDPNKTVAVCLIEKTCTSCLLHKQQYCYSYHSKIFEGTDYLLKYRQTIINRVQKICIHICRQKY</sequence>
<evidence type="ECO:0000313" key="2">
    <source>
        <dbReference type="WBParaSite" id="TREG1_87070.1"/>
    </source>
</evidence>
<name>A0AA85KGU8_TRIRE</name>
<dbReference type="Proteomes" id="UP000050795">
    <property type="component" value="Unassembled WGS sequence"/>
</dbReference>
<evidence type="ECO:0000313" key="1">
    <source>
        <dbReference type="Proteomes" id="UP000050795"/>
    </source>
</evidence>
<reference evidence="1" key="1">
    <citation type="submission" date="2022-06" db="EMBL/GenBank/DDBJ databases">
        <authorList>
            <person name="Berger JAMES D."/>
            <person name="Berger JAMES D."/>
        </authorList>
    </citation>
    <scope>NUCLEOTIDE SEQUENCE [LARGE SCALE GENOMIC DNA]</scope>
</reference>
<dbReference type="AlphaFoldDB" id="A0AA85KGU8"/>
<reference evidence="2" key="2">
    <citation type="submission" date="2023-11" db="UniProtKB">
        <authorList>
            <consortium name="WormBaseParasite"/>
        </authorList>
    </citation>
    <scope>IDENTIFICATION</scope>
</reference>
<organism evidence="1 2">
    <name type="scientific">Trichobilharzia regenti</name>
    <name type="common">Nasal bird schistosome</name>
    <dbReference type="NCBI Taxonomy" id="157069"/>
    <lineage>
        <taxon>Eukaryota</taxon>
        <taxon>Metazoa</taxon>
        <taxon>Spiralia</taxon>
        <taxon>Lophotrochozoa</taxon>
        <taxon>Platyhelminthes</taxon>
        <taxon>Trematoda</taxon>
        <taxon>Digenea</taxon>
        <taxon>Strigeidida</taxon>
        <taxon>Schistosomatoidea</taxon>
        <taxon>Schistosomatidae</taxon>
        <taxon>Trichobilharzia</taxon>
    </lineage>
</organism>
<accession>A0AA85KGU8</accession>